<dbReference type="OrthoDB" id="4207997at2"/>
<reference evidence="1 2" key="1">
    <citation type="journal article" date="2013" name="ISME J.">
        <title>A metabolic model for members of the genus Tetrasphaera involved in enhanced biological phosphorus removal.</title>
        <authorList>
            <person name="Kristiansen R."/>
            <person name="Nguyen H.T.T."/>
            <person name="Saunders A.M."/>
            <person name="Nielsen J.L."/>
            <person name="Wimmer R."/>
            <person name="Le V.Q."/>
            <person name="McIlroy S.J."/>
            <person name="Petrovski S."/>
            <person name="Seviour R.J."/>
            <person name="Calteau A."/>
            <person name="Nielsen K.L."/>
            <person name="Nielsen P.H."/>
        </authorList>
    </citation>
    <scope>NUCLEOTIDE SEQUENCE [LARGE SCALE GENOMIC DNA]</scope>
    <source>
        <strain evidence="1 2">T1-X7</strain>
    </source>
</reference>
<dbReference type="AlphaFoldDB" id="A0A077M1Y9"/>
<dbReference type="EMBL" id="CAJB01000334">
    <property type="protein sequence ID" value="CCH79077.1"/>
    <property type="molecule type" value="Genomic_DNA"/>
</dbReference>
<gene>
    <name evidence="1" type="ORF">BN12_40047</name>
</gene>
<protein>
    <submittedName>
        <fullName evidence="1">Uncharacterized protein</fullName>
    </submittedName>
</protein>
<evidence type="ECO:0000313" key="2">
    <source>
        <dbReference type="Proteomes" id="UP000035721"/>
    </source>
</evidence>
<comment type="caution">
    <text evidence="1">The sequence shown here is derived from an EMBL/GenBank/DDBJ whole genome shotgun (WGS) entry which is preliminary data.</text>
</comment>
<dbReference type="STRING" id="1194083.BN12_40047"/>
<sequence>MTGEHQWRAAVTVPVSERQARLGLIRGRLHLPERQTVSVEDVYCASCRRPFDDVADEPCVVGRHLHGGPIGTRKNRKGWRA</sequence>
<evidence type="ECO:0000313" key="1">
    <source>
        <dbReference type="EMBL" id="CCH79077.1"/>
    </source>
</evidence>
<organism evidence="1 2">
    <name type="scientific">Nostocoides japonicum T1-X7</name>
    <dbReference type="NCBI Taxonomy" id="1194083"/>
    <lineage>
        <taxon>Bacteria</taxon>
        <taxon>Bacillati</taxon>
        <taxon>Actinomycetota</taxon>
        <taxon>Actinomycetes</taxon>
        <taxon>Micrococcales</taxon>
        <taxon>Intrasporangiaceae</taxon>
        <taxon>Nostocoides</taxon>
    </lineage>
</organism>
<dbReference type="Proteomes" id="UP000035721">
    <property type="component" value="Unassembled WGS sequence"/>
</dbReference>
<accession>A0A077M1Y9</accession>
<keyword evidence="2" id="KW-1185">Reference proteome</keyword>
<name>A0A077M1Y9_9MICO</name>
<dbReference type="RefSeq" id="WP_048549707.1">
    <property type="nucleotide sequence ID" value="NZ_HF570958.1"/>
</dbReference>
<proteinExistence type="predicted"/>